<evidence type="ECO:0000259" key="3">
    <source>
        <dbReference type="Pfam" id="PF16978"/>
    </source>
</evidence>
<dbReference type="InterPro" id="IPR031567">
    <property type="entry name" value="CRIM_dom"/>
</dbReference>
<organism evidence="5 6">
    <name type="scientific">Cryptococcus decagattii</name>
    <dbReference type="NCBI Taxonomy" id="1859122"/>
    <lineage>
        <taxon>Eukaryota</taxon>
        <taxon>Fungi</taxon>
        <taxon>Dikarya</taxon>
        <taxon>Basidiomycota</taxon>
        <taxon>Agaricomycotina</taxon>
        <taxon>Tremellomycetes</taxon>
        <taxon>Tremellales</taxon>
        <taxon>Cryptococcaceae</taxon>
        <taxon>Cryptococcus</taxon>
        <taxon>Cryptococcus gattii species complex</taxon>
    </lineage>
</organism>
<protein>
    <submittedName>
        <fullName evidence="5">Uncharacterized protein</fullName>
    </submittedName>
</protein>
<dbReference type="PANTHER" id="PTHR13335:SF1">
    <property type="entry name" value="TARGET OF RAPAMYCIN COMPLEX 2 SUBUNIT MAPKAP1"/>
    <property type="match status" value="1"/>
</dbReference>
<comment type="similarity">
    <text evidence="1">Belongs to the SIN1 family.</text>
</comment>
<dbReference type="InterPro" id="IPR008828">
    <property type="entry name" value="Sin1/Avo1"/>
</dbReference>
<sequence>MAIISDVDYMLQAIRLSSLRTTDDHITPRIISLDPTFAVNPYINASGLSDIDRWPEIKRALDSPPLEEEYLSGSAPGWRNGDAEGPRRGGLNYTQTIMGPGRTGGAGMRVSGRHAIPGELKRGQAVRADSSNSITASQSPTSKGKEPFHGLPELTTAGDVFSPSGRPRAGSAPAPAPAPGPLQGSPGHIASSMLSTGRDRGVDAPMGPFHRALSSSQMSNGSGLLPDGVLTMTTPEDRGSSIGVEPTIGTQTVEGRMVGGLEDQGSDVDEEEAAEADVREGGREATAVPDSKRASVDTVSTTEHLDFTPVPLPQGQNLPSQPSALTTALNKFIPRIVSTAPHDSSEALPPVPATIINPFYSLYSTVAAPPGVPSETLELYFPHSKNPGQPVVANVRKDATVEEVTGFGLWKYWDDAREPKLEEEGHKEERWSTVGWGLRIVEDDGEVDEDFPPLDRESKISKFSYGQFAIVEATENQIQQNILKAPTISRRPSRVLAVPFSARPMVQAPAAATRPSPVLPQSNQVGSAVPSSSSPEFAPLSTTVMTTNMGQGRGLGSTVGLSSTQSDVVRLRVRVTASADVHFTTTINVPADMYIADLTEVLCKKKRLQMPVTDWVLCLADLTLALPLDRTVASLGFQTDLALVRRQWAMEHGLRIDDRRGGDPSASIFKRQSEPAPIQRFGPGLSDFTQTYKKYTVQRKIAIGRHERVLAIDGDYIHIMPSESRAFFDSMKTTSFHISLVAACKLTGRGGGFKINVWRDGAQKRYEFEAENQRQAVDIVSTIRHLMKTFAAERTSMPPPPRATLKK</sequence>
<dbReference type="InterPro" id="IPR011993">
    <property type="entry name" value="PH-like_dom_sf"/>
</dbReference>
<reference evidence="5 6" key="1">
    <citation type="submission" date="2024-01" db="EMBL/GenBank/DDBJ databases">
        <title>Comparative genomics of Cryptococcus and Kwoniella reveals pathogenesis evolution and contrasting modes of karyotype evolution via chromosome fusion or intercentromeric recombination.</title>
        <authorList>
            <person name="Coelho M.A."/>
            <person name="David-Palma M."/>
            <person name="Shea T."/>
            <person name="Bowers K."/>
            <person name="McGinley-Smith S."/>
            <person name="Mohammad A.W."/>
            <person name="Gnirke A."/>
            <person name="Yurkov A.M."/>
            <person name="Nowrousian M."/>
            <person name="Sun S."/>
            <person name="Cuomo C.A."/>
            <person name="Heitman J."/>
        </authorList>
    </citation>
    <scope>NUCLEOTIDE SEQUENCE [LARGE SCALE GENOMIC DNA]</scope>
    <source>
        <strain evidence="5 6">7685027</strain>
    </source>
</reference>
<keyword evidence="6" id="KW-1185">Reference proteome</keyword>
<dbReference type="RefSeq" id="XP_064718098.1">
    <property type="nucleotide sequence ID" value="XM_064862026.1"/>
</dbReference>
<dbReference type="Pfam" id="PF16979">
    <property type="entry name" value="SIN1_PH"/>
    <property type="match status" value="1"/>
</dbReference>
<feature type="compositionally biased region" description="Low complexity" evidence="2">
    <location>
        <begin position="162"/>
        <end position="173"/>
    </location>
</feature>
<dbReference type="PANTHER" id="PTHR13335">
    <property type="entry name" value="TARGET OF RAPAMYCIN COMPLEX 2 SUBUNIT MAPKAP1"/>
    <property type="match status" value="1"/>
</dbReference>
<dbReference type="GeneID" id="89986906"/>
<dbReference type="Pfam" id="PF16978">
    <property type="entry name" value="CRIM"/>
    <property type="match status" value="1"/>
</dbReference>
<evidence type="ECO:0000256" key="2">
    <source>
        <dbReference type="SAM" id="MobiDB-lite"/>
    </source>
</evidence>
<feature type="compositionally biased region" description="Polar residues" evidence="2">
    <location>
        <begin position="519"/>
        <end position="537"/>
    </location>
</feature>
<dbReference type="Proteomes" id="UP001432216">
    <property type="component" value="Chromosome 1"/>
</dbReference>
<proteinExistence type="inferred from homology"/>
<feature type="region of interest" description="Disordered" evidence="2">
    <location>
        <begin position="509"/>
        <end position="537"/>
    </location>
</feature>
<gene>
    <name evidence="5" type="ORF">IAS62_000130</name>
</gene>
<feature type="domain" description="CRIM" evidence="3">
    <location>
        <begin position="356"/>
        <end position="481"/>
    </location>
</feature>
<dbReference type="Gene3D" id="2.30.29.30">
    <property type="entry name" value="Pleckstrin-homology domain (PH domain)/Phosphotyrosine-binding domain (PTB)"/>
    <property type="match status" value="1"/>
</dbReference>
<name>A0ABZ2ANX5_9TREE</name>
<feature type="compositionally biased region" description="Polar residues" evidence="2">
    <location>
        <begin position="213"/>
        <end position="222"/>
    </location>
</feature>
<evidence type="ECO:0000256" key="1">
    <source>
        <dbReference type="ARBA" id="ARBA00009407"/>
    </source>
</evidence>
<feature type="compositionally biased region" description="Acidic residues" evidence="2">
    <location>
        <begin position="264"/>
        <end position="275"/>
    </location>
</feature>
<feature type="region of interest" description="Disordered" evidence="2">
    <location>
        <begin position="260"/>
        <end position="300"/>
    </location>
</feature>
<feature type="region of interest" description="Disordered" evidence="2">
    <location>
        <begin position="68"/>
        <end position="246"/>
    </location>
</feature>
<evidence type="ECO:0000313" key="5">
    <source>
        <dbReference type="EMBL" id="WVO18858.1"/>
    </source>
</evidence>
<dbReference type="EMBL" id="CP143806">
    <property type="protein sequence ID" value="WVO18858.1"/>
    <property type="molecule type" value="Genomic_DNA"/>
</dbReference>
<evidence type="ECO:0000313" key="6">
    <source>
        <dbReference type="Proteomes" id="UP001432216"/>
    </source>
</evidence>
<dbReference type="InterPro" id="IPR031313">
    <property type="entry name" value="Sin1_PH_dom"/>
</dbReference>
<feature type="domain" description="SIN1-type PH" evidence="4">
    <location>
        <begin position="691"/>
        <end position="788"/>
    </location>
</feature>
<accession>A0ABZ2ANX5</accession>
<feature type="compositionally biased region" description="Polar residues" evidence="2">
    <location>
        <begin position="129"/>
        <end position="142"/>
    </location>
</feature>
<evidence type="ECO:0000259" key="4">
    <source>
        <dbReference type="Pfam" id="PF16979"/>
    </source>
</evidence>